<comment type="caution">
    <text evidence="4">The sequence shown here is derived from an EMBL/GenBank/DDBJ whole genome shotgun (WGS) entry which is preliminary data.</text>
</comment>
<dbReference type="InterPro" id="IPR032508">
    <property type="entry name" value="FecR_C"/>
</dbReference>
<name>A0ABT7ZWM3_9FLAO</name>
<protein>
    <submittedName>
        <fullName evidence="4">FecR family protein</fullName>
    </submittedName>
</protein>
<keyword evidence="1" id="KW-0472">Membrane</keyword>
<reference evidence="4 5" key="1">
    <citation type="journal article" date="2023" name="Int. J. Syst. Evol. Microbiol.">
        <title>Winogradskyella bathintestinalis sp. nov., isolated from the intestine of the deep-sea loosejaw dragonfish, Malacosteus niger.</title>
        <authorList>
            <person name="Uniacke-Lowe S."/>
            <person name="Johnson C.N."/>
            <person name="Stanton C."/>
            <person name="Hill C."/>
            <person name="Ross P."/>
        </authorList>
    </citation>
    <scope>NUCLEOTIDE SEQUENCE [LARGE SCALE GENOMIC DNA]</scope>
    <source>
        <strain evidence="4 5">APC 3343</strain>
    </source>
</reference>
<gene>
    <name evidence="4" type="ORF">QMA06_11720</name>
</gene>
<dbReference type="InterPro" id="IPR006860">
    <property type="entry name" value="FecR"/>
</dbReference>
<evidence type="ECO:0000313" key="5">
    <source>
        <dbReference type="Proteomes" id="UP001231197"/>
    </source>
</evidence>
<dbReference type="PANTHER" id="PTHR30273">
    <property type="entry name" value="PERIPLASMIC SIGNAL SENSOR AND SIGMA FACTOR ACTIVATOR FECR-RELATED"/>
    <property type="match status" value="1"/>
</dbReference>
<dbReference type="Pfam" id="PF04773">
    <property type="entry name" value="FecR"/>
    <property type="match status" value="1"/>
</dbReference>
<keyword evidence="1" id="KW-1133">Transmembrane helix</keyword>
<proteinExistence type="predicted"/>
<dbReference type="EMBL" id="JASDDK010000004">
    <property type="protein sequence ID" value="MDN3493390.1"/>
    <property type="molecule type" value="Genomic_DNA"/>
</dbReference>
<evidence type="ECO:0000313" key="4">
    <source>
        <dbReference type="EMBL" id="MDN3493390.1"/>
    </source>
</evidence>
<sequence length="390" mass="44828">MKSDKVKRIIVRYLSNTATKEDLNKLSLWLSNDSNKKEFQDFVKTHYLVAHSFDNFDTNNEIDKVLSIISSKGSRKGWTKKYFRYSYAVAFLILALMVSVPFVFNFNGSEVNDFPIVYEETSVPDNNDAILTTGDGTEVILGNGVKYSNIGVKGDEEKIVYNSESDADNYKEDVFNYLTIPRGGQYYIEMSDDTKIWLNSESKIKFPVVFKKGQPRIVELLYGEAYFEVSPSSENNGSEFIVKNAIQEVTVLGTIFNIKAYKDDRSIYTTLVEGRVNVTSASDFYEMEPKEQVRTNVNLGAMTIRKVNVDNEVSWKWGVYNFKGQSLKEIMKVISRWYDIDVIFLNKELEDQKFVGKINRNFKLEDILSTMKSTEIINTFELTDSTVKLR</sequence>
<accession>A0ABT7ZWM3</accession>
<dbReference type="Gene3D" id="3.55.50.30">
    <property type="match status" value="1"/>
</dbReference>
<dbReference type="Proteomes" id="UP001231197">
    <property type="component" value="Unassembled WGS sequence"/>
</dbReference>
<keyword evidence="1" id="KW-0812">Transmembrane</keyword>
<evidence type="ECO:0000259" key="2">
    <source>
        <dbReference type="Pfam" id="PF04773"/>
    </source>
</evidence>
<dbReference type="InterPro" id="IPR012373">
    <property type="entry name" value="Ferrdict_sens_TM"/>
</dbReference>
<feature type="transmembrane region" description="Helical" evidence="1">
    <location>
        <begin position="82"/>
        <end position="104"/>
    </location>
</feature>
<dbReference type="Gene3D" id="2.60.120.1440">
    <property type="match status" value="1"/>
</dbReference>
<keyword evidence="5" id="KW-1185">Reference proteome</keyword>
<dbReference type="RefSeq" id="WP_290207050.1">
    <property type="nucleotide sequence ID" value="NZ_JASDDK010000004.1"/>
</dbReference>
<dbReference type="Pfam" id="PF16344">
    <property type="entry name" value="FecR_C"/>
    <property type="match status" value="1"/>
</dbReference>
<feature type="domain" description="Protein FecR C-terminal" evidence="3">
    <location>
        <begin position="320"/>
        <end position="386"/>
    </location>
</feature>
<feature type="domain" description="FecR protein" evidence="2">
    <location>
        <begin position="181"/>
        <end position="277"/>
    </location>
</feature>
<evidence type="ECO:0000259" key="3">
    <source>
        <dbReference type="Pfam" id="PF16344"/>
    </source>
</evidence>
<evidence type="ECO:0000256" key="1">
    <source>
        <dbReference type="SAM" id="Phobius"/>
    </source>
</evidence>
<dbReference type="PANTHER" id="PTHR30273:SF2">
    <property type="entry name" value="PROTEIN FECR"/>
    <property type="match status" value="1"/>
</dbReference>
<organism evidence="4 5">
    <name type="scientific">Winogradskyella bathintestinalis</name>
    <dbReference type="NCBI Taxonomy" id="3035208"/>
    <lineage>
        <taxon>Bacteria</taxon>
        <taxon>Pseudomonadati</taxon>
        <taxon>Bacteroidota</taxon>
        <taxon>Flavobacteriia</taxon>
        <taxon>Flavobacteriales</taxon>
        <taxon>Flavobacteriaceae</taxon>
        <taxon>Winogradskyella</taxon>
    </lineage>
</organism>